<comment type="caution">
    <text evidence="1">The sequence shown here is derived from an EMBL/GenBank/DDBJ whole genome shotgun (WGS) entry which is preliminary data.</text>
</comment>
<dbReference type="Proteomes" id="UP001151760">
    <property type="component" value="Unassembled WGS sequence"/>
</dbReference>
<evidence type="ECO:0000313" key="2">
    <source>
        <dbReference type="Proteomes" id="UP001151760"/>
    </source>
</evidence>
<sequence>MLRGRPPIKASKSFSFGPPCMVTRSRMVRLACSIPWLGICNSTRIIKHRVPVRLLALAIAAVCASRAIIKSAVSCRMASKVMAGVLDVDVFLGGILST</sequence>
<keyword evidence="2" id="KW-1185">Reference proteome</keyword>
<protein>
    <submittedName>
        <fullName evidence="1">Uncharacterized protein</fullName>
    </submittedName>
</protein>
<accession>A0ABQ5IIX9</accession>
<reference evidence="1" key="1">
    <citation type="journal article" date="2022" name="Int. J. Mol. Sci.">
        <title>Draft Genome of Tanacetum Coccineum: Genomic Comparison of Closely Related Tanacetum-Family Plants.</title>
        <authorList>
            <person name="Yamashiro T."/>
            <person name="Shiraishi A."/>
            <person name="Nakayama K."/>
            <person name="Satake H."/>
        </authorList>
    </citation>
    <scope>NUCLEOTIDE SEQUENCE</scope>
</reference>
<reference evidence="1" key="2">
    <citation type="submission" date="2022-01" db="EMBL/GenBank/DDBJ databases">
        <authorList>
            <person name="Yamashiro T."/>
            <person name="Shiraishi A."/>
            <person name="Satake H."/>
            <person name="Nakayama K."/>
        </authorList>
    </citation>
    <scope>NUCLEOTIDE SEQUENCE</scope>
</reference>
<gene>
    <name evidence="1" type="ORF">Tco_1110484</name>
</gene>
<organism evidence="1 2">
    <name type="scientific">Tanacetum coccineum</name>
    <dbReference type="NCBI Taxonomy" id="301880"/>
    <lineage>
        <taxon>Eukaryota</taxon>
        <taxon>Viridiplantae</taxon>
        <taxon>Streptophyta</taxon>
        <taxon>Embryophyta</taxon>
        <taxon>Tracheophyta</taxon>
        <taxon>Spermatophyta</taxon>
        <taxon>Magnoliopsida</taxon>
        <taxon>eudicotyledons</taxon>
        <taxon>Gunneridae</taxon>
        <taxon>Pentapetalae</taxon>
        <taxon>asterids</taxon>
        <taxon>campanulids</taxon>
        <taxon>Asterales</taxon>
        <taxon>Asteraceae</taxon>
        <taxon>Asteroideae</taxon>
        <taxon>Anthemideae</taxon>
        <taxon>Anthemidinae</taxon>
        <taxon>Tanacetum</taxon>
    </lineage>
</organism>
<evidence type="ECO:0000313" key="1">
    <source>
        <dbReference type="EMBL" id="GJU00146.1"/>
    </source>
</evidence>
<dbReference type="EMBL" id="BQNB010020835">
    <property type="protein sequence ID" value="GJU00146.1"/>
    <property type="molecule type" value="Genomic_DNA"/>
</dbReference>
<name>A0ABQ5IIX9_9ASTR</name>
<proteinExistence type="predicted"/>